<comment type="subcellular location">
    <subcellularLocation>
        <location evidence="1">Membrane</location>
    </subcellularLocation>
</comment>
<dbReference type="InterPro" id="IPR000184">
    <property type="entry name" value="Bac_surfAg_D15"/>
</dbReference>
<keyword evidence="4" id="KW-0732">Signal</keyword>
<reference evidence="7" key="1">
    <citation type="submission" date="2021-10" db="EMBL/GenBank/DDBJ databases">
        <title>Loktanella gaetbuli sp. nov., isolated from a tidal flat.</title>
        <authorList>
            <person name="Park S."/>
            <person name="Yoon J.-H."/>
        </authorList>
    </citation>
    <scope>NUCLEOTIDE SEQUENCE</scope>
    <source>
        <strain evidence="7">TSTF-M6</strain>
    </source>
</reference>
<feature type="chain" id="PRO_5047016954" evidence="4">
    <location>
        <begin position="22"/>
        <end position="600"/>
    </location>
</feature>
<evidence type="ECO:0000259" key="6">
    <source>
        <dbReference type="Pfam" id="PF07244"/>
    </source>
</evidence>
<evidence type="ECO:0000313" key="7">
    <source>
        <dbReference type="EMBL" id="MCB5199609.1"/>
    </source>
</evidence>
<dbReference type="Pfam" id="PF07244">
    <property type="entry name" value="POTRA"/>
    <property type="match status" value="1"/>
</dbReference>
<evidence type="ECO:0000313" key="8">
    <source>
        <dbReference type="Proteomes" id="UP001138961"/>
    </source>
</evidence>
<dbReference type="Gene3D" id="3.10.20.310">
    <property type="entry name" value="membrane protein fhac"/>
    <property type="match status" value="1"/>
</dbReference>
<keyword evidence="2" id="KW-1134">Transmembrane beta strand</keyword>
<dbReference type="InterPro" id="IPR039910">
    <property type="entry name" value="D15-like"/>
</dbReference>
<dbReference type="InterPro" id="IPR010827">
    <property type="entry name" value="BamA/TamA_POTRA"/>
</dbReference>
<accession>A0ABS8BV66</accession>
<keyword evidence="2" id="KW-0812">Transmembrane</keyword>
<dbReference type="Proteomes" id="UP001138961">
    <property type="component" value="Unassembled WGS sequence"/>
</dbReference>
<evidence type="ECO:0000256" key="2">
    <source>
        <dbReference type="ARBA" id="ARBA00022452"/>
    </source>
</evidence>
<comment type="caution">
    <text evidence="7">The sequence shown here is derived from an EMBL/GenBank/DDBJ whole genome shotgun (WGS) entry which is preliminary data.</text>
</comment>
<proteinExistence type="predicted"/>
<sequence>MNKLVLGATGLLALASGAVQAQTITLNAPGADDDLTSLLRDASLSVSINADEETDKAPQDYVAAARADYRRLLTALYAAGYYSPVISIQVNGSEAAGIPPLDSPQVIDTVTLNVQPGPLFTFGRADITPVAPGTELPEGYAVGADAKADVIRQAASVARTRWQELGYAKVQVADQQIIAQHSDNLLAADVTLDTGPQLTFGPLIVTGNADVRTAAIQRIAGLPTGEVYSPDALTAAANRLRRTGAFDSVALTEADDIAAGDTLPITATIAESLPRRIGFGLELSSVEGVRVSTFWIHRNAFGGAENFRIDGEVAGIGGTTGGTDYTLSTALKVPAIYGPQTDFTFTTAISREDEPEFLIDKFSTEALVTRLITEDLEIEGGLGLLLAQEETNFGDRDYLLLTAPLAATYDKRNSETNATSGYYIKASATPFLALDGGESGARGFLDTRGYVSFGTDDRFTIAARAQLGTVIGPDIDQAPQDFLFYSGGTSTVRGQGYQSLGVPQIVDGETVTVGGKSFAGAQIEARVGITEAISAVGFYDYGYVGADSAPFQDGADQSGVGIGIRYDTGIGPIRLDIGTPASGDDQFKSVEVYIGIGQAF</sequence>
<evidence type="ECO:0000256" key="3">
    <source>
        <dbReference type="ARBA" id="ARBA00023136"/>
    </source>
</evidence>
<dbReference type="EMBL" id="JAJATZ010000004">
    <property type="protein sequence ID" value="MCB5199609.1"/>
    <property type="molecule type" value="Genomic_DNA"/>
</dbReference>
<evidence type="ECO:0000256" key="4">
    <source>
        <dbReference type="SAM" id="SignalP"/>
    </source>
</evidence>
<dbReference type="PANTHER" id="PTHR12815:SF42">
    <property type="entry name" value="BACTERIAL SURFACE ANTIGEN (D15) DOMAIN-CONTAINING PROTEIN"/>
    <property type="match status" value="1"/>
</dbReference>
<dbReference type="RefSeq" id="WP_226748308.1">
    <property type="nucleotide sequence ID" value="NZ_JAJATZ010000004.1"/>
</dbReference>
<dbReference type="PANTHER" id="PTHR12815">
    <property type="entry name" value="SORTING AND ASSEMBLY MACHINERY SAMM50 PROTEIN FAMILY MEMBER"/>
    <property type="match status" value="1"/>
</dbReference>
<dbReference type="Gene3D" id="2.40.160.50">
    <property type="entry name" value="membrane protein fhac: a member of the omp85/tpsb transporter family"/>
    <property type="match status" value="1"/>
</dbReference>
<feature type="signal peptide" evidence="4">
    <location>
        <begin position="1"/>
        <end position="21"/>
    </location>
</feature>
<name>A0ABS8BV66_9RHOB</name>
<evidence type="ECO:0000256" key="1">
    <source>
        <dbReference type="ARBA" id="ARBA00004370"/>
    </source>
</evidence>
<organism evidence="7 8">
    <name type="scientific">Loktanella gaetbuli</name>
    <dbReference type="NCBI Taxonomy" id="2881335"/>
    <lineage>
        <taxon>Bacteria</taxon>
        <taxon>Pseudomonadati</taxon>
        <taxon>Pseudomonadota</taxon>
        <taxon>Alphaproteobacteria</taxon>
        <taxon>Rhodobacterales</taxon>
        <taxon>Roseobacteraceae</taxon>
        <taxon>Loktanella</taxon>
    </lineage>
</organism>
<keyword evidence="8" id="KW-1185">Reference proteome</keyword>
<evidence type="ECO:0000259" key="5">
    <source>
        <dbReference type="Pfam" id="PF01103"/>
    </source>
</evidence>
<protein>
    <submittedName>
        <fullName evidence="7">BamA/TamA family outer membrane protein</fullName>
    </submittedName>
</protein>
<gene>
    <name evidence="7" type="ORF">LGQ03_10180</name>
</gene>
<feature type="domain" description="Bacterial surface antigen (D15)" evidence="5">
    <location>
        <begin position="300"/>
        <end position="600"/>
    </location>
</feature>
<feature type="domain" description="POTRA" evidence="6">
    <location>
        <begin position="200"/>
        <end position="269"/>
    </location>
</feature>
<keyword evidence="3" id="KW-0472">Membrane</keyword>
<dbReference type="Pfam" id="PF01103">
    <property type="entry name" value="Omp85"/>
    <property type="match status" value="1"/>
</dbReference>